<dbReference type="EMBL" id="JALIDZ010000002">
    <property type="protein sequence ID" value="MCT8970880.1"/>
    <property type="molecule type" value="Genomic_DNA"/>
</dbReference>
<keyword evidence="3" id="KW-1185">Reference proteome</keyword>
<dbReference type="Proteomes" id="UP001320898">
    <property type="component" value="Unassembled WGS sequence"/>
</dbReference>
<accession>A0AAW5QX64</accession>
<sequence>MAEPGNATITMTVNWAIGFIASSAIALASGAWVLWTFTMGSLQSDVAEIRAAVTKTQDGVTGARDYTRESDAALRTEFSNLTAELRVTNARLSDLTGSVSRLDSSIQDVDQKLSASVLRQQDFERWVVTRLGPIGIAPTQLMTPEEWGKQQSEIILKLQKEDDPLTGWYNATLKP</sequence>
<gene>
    <name evidence="2" type="ORF">MUB46_03310</name>
</gene>
<dbReference type="AlphaFoldDB" id="A0AAW5QX64"/>
<feature type="transmembrane region" description="Helical" evidence="1">
    <location>
        <begin position="12"/>
        <end position="35"/>
    </location>
</feature>
<keyword evidence="1" id="KW-0812">Transmembrane</keyword>
<evidence type="ECO:0000313" key="2">
    <source>
        <dbReference type="EMBL" id="MCT8970880.1"/>
    </source>
</evidence>
<evidence type="ECO:0000256" key="1">
    <source>
        <dbReference type="SAM" id="Phobius"/>
    </source>
</evidence>
<reference evidence="2 3" key="1">
    <citation type="submission" date="2022-04" db="EMBL/GenBank/DDBJ databases">
        <authorList>
            <person name="Ye Y.-Q."/>
            <person name="Du Z.-J."/>
        </authorList>
    </citation>
    <scope>NUCLEOTIDE SEQUENCE [LARGE SCALE GENOMIC DNA]</scope>
    <source>
        <strain evidence="2 3">A6E488</strain>
    </source>
</reference>
<proteinExistence type="predicted"/>
<name>A0AAW5QX64_9HYPH</name>
<organism evidence="2 3">
    <name type="scientific">Microbaculum marinisediminis</name>
    <dbReference type="NCBI Taxonomy" id="2931392"/>
    <lineage>
        <taxon>Bacteria</taxon>
        <taxon>Pseudomonadati</taxon>
        <taxon>Pseudomonadota</taxon>
        <taxon>Alphaproteobacteria</taxon>
        <taxon>Hyphomicrobiales</taxon>
        <taxon>Tepidamorphaceae</taxon>
        <taxon>Microbaculum</taxon>
    </lineage>
</organism>
<comment type="caution">
    <text evidence="2">The sequence shown here is derived from an EMBL/GenBank/DDBJ whole genome shotgun (WGS) entry which is preliminary data.</text>
</comment>
<evidence type="ECO:0000313" key="3">
    <source>
        <dbReference type="Proteomes" id="UP001320898"/>
    </source>
</evidence>
<keyword evidence="1" id="KW-1133">Transmembrane helix</keyword>
<dbReference type="RefSeq" id="WP_261614458.1">
    <property type="nucleotide sequence ID" value="NZ_JALIDZ010000002.1"/>
</dbReference>
<protein>
    <submittedName>
        <fullName evidence="2">Uncharacterized protein</fullName>
    </submittedName>
</protein>
<keyword evidence="1" id="KW-0472">Membrane</keyword>